<reference evidence="2" key="1">
    <citation type="submission" date="2022-08" db="EMBL/GenBank/DDBJ databases">
        <title>A Global Phylogenomic Analysis of the Shiitake Genus Lentinula.</title>
        <authorList>
            <consortium name="DOE Joint Genome Institute"/>
            <person name="Sierra-Patev S."/>
            <person name="Min B."/>
            <person name="Naranjo-Ortiz M."/>
            <person name="Looney B."/>
            <person name="Konkel Z."/>
            <person name="Slot J.C."/>
            <person name="Sakamoto Y."/>
            <person name="Steenwyk J.L."/>
            <person name="Rokas A."/>
            <person name="Carro J."/>
            <person name="Camarero S."/>
            <person name="Ferreira P."/>
            <person name="Molpeceres G."/>
            <person name="Ruiz-Duenas F.J."/>
            <person name="Serrano A."/>
            <person name="Henrissat B."/>
            <person name="Drula E."/>
            <person name="Hughes K.W."/>
            <person name="Mata J.L."/>
            <person name="Ishikawa N.K."/>
            <person name="Vargas-Isla R."/>
            <person name="Ushijima S."/>
            <person name="Smith C.A."/>
            <person name="Ahrendt S."/>
            <person name="Andreopoulos W."/>
            <person name="He G."/>
            <person name="Labutti K."/>
            <person name="Lipzen A."/>
            <person name="Ng V."/>
            <person name="Riley R."/>
            <person name="Sandor L."/>
            <person name="Barry K."/>
            <person name="Martinez A.T."/>
            <person name="Xiao Y."/>
            <person name="Gibbons J.G."/>
            <person name="Terashima K."/>
            <person name="Grigoriev I.V."/>
            <person name="Hibbett D.S."/>
        </authorList>
    </citation>
    <scope>NUCLEOTIDE SEQUENCE</scope>
    <source>
        <strain evidence="2">JLM2183</strain>
    </source>
</reference>
<evidence type="ECO:0000313" key="3">
    <source>
        <dbReference type="Proteomes" id="UP001150266"/>
    </source>
</evidence>
<proteinExistence type="predicted"/>
<organism evidence="2 3">
    <name type="scientific">Lentinula aciculospora</name>
    <dbReference type="NCBI Taxonomy" id="153920"/>
    <lineage>
        <taxon>Eukaryota</taxon>
        <taxon>Fungi</taxon>
        <taxon>Dikarya</taxon>
        <taxon>Basidiomycota</taxon>
        <taxon>Agaricomycotina</taxon>
        <taxon>Agaricomycetes</taxon>
        <taxon>Agaricomycetidae</taxon>
        <taxon>Agaricales</taxon>
        <taxon>Marasmiineae</taxon>
        <taxon>Omphalotaceae</taxon>
        <taxon>Lentinula</taxon>
    </lineage>
</organism>
<evidence type="ECO:0000256" key="1">
    <source>
        <dbReference type="SAM" id="MobiDB-lite"/>
    </source>
</evidence>
<feature type="compositionally biased region" description="Basic and acidic residues" evidence="1">
    <location>
        <begin position="25"/>
        <end position="49"/>
    </location>
</feature>
<dbReference type="Proteomes" id="UP001150266">
    <property type="component" value="Unassembled WGS sequence"/>
</dbReference>
<sequence length="337" mass="37876">MTNKARGRNSKTFYKSPSRLPLTPSKDDLRHKNDAGDQREAIDEPESRVKRPLPARRPIPEPQPSDHIQNEYPYGKLTKANYDLLAQKPAGLGINFTNRAFPRPFVPSPLLLKNMKEFQRAHVLNDRDSVLGLVPYGAGPRWETKYGGRALVAIHDWLNQVDFAGKGKCQVSRSEAQTNKDRRDFGNPWTIILYDISPPFRAWLLDLGAVALSEPGATFMVHSFDERNMSWVLINFTGPAVEEGDEMRVEALTAIKERIFEDQGAERVIRDLKAVESIEKECLDIAKNTYRQTIAALTSSFLTLSSSLAKTRMESQTLATSCAEDPSRLTWTSRGSG</sequence>
<gene>
    <name evidence="2" type="ORF">J3R30DRAFT_79481</name>
</gene>
<name>A0A9W9ATV1_9AGAR</name>
<keyword evidence="3" id="KW-1185">Reference proteome</keyword>
<evidence type="ECO:0000313" key="2">
    <source>
        <dbReference type="EMBL" id="KAJ4490423.1"/>
    </source>
</evidence>
<dbReference type="EMBL" id="JAOTPV010000001">
    <property type="protein sequence ID" value="KAJ4490423.1"/>
    <property type="molecule type" value="Genomic_DNA"/>
</dbReference>
<protein>
    <submittedName>
        <fullName evidence="2">Uncharacterized protein</fullName>
    </submittedName>
</protein>
<comment type="caution">
    <text evidence="2">The sequence shown here is derived from an EMBL/GenBank/DDBJ whole genome shotgun (WGS) entry which is preliminary data.</text>
</comment>
<feature type="region of interest" description="Disordered" evidence="1">
    <location>
        <begin position="1"/>
        <end position="71"/>
    </location>
</feature>
<dbReference type="OrthoDB" id="3010840at2759"/>
<accession>A0A9W9ATV1</accession>
<dbReference type="AlphaFoldDB" id="A0A9W9ATV1"/>